<accession>A0A9D4N4C1</accession>
<keyword evidence="1" id="KW-0472">Membrane</keyword>
<name>A0A9D4N4C1_DREPO</name>
<protein>
    <submittedName>
        <fullName evidence="2">Uncharacterized protein</fullName>
    </submittedName>
</protein>
<evidence type="ECO:0000313" key="2">
    <source>
        <dbReference type="EMBL" id="KAH3886497.1"/>
    </source>
</evidence>
<reference evidence="2" key="1">
    <citation type="journal article" date="2019" name="bioRxiv">
        <title>The Genome of the Zebra Mussel, Dreissena polymorpha: A Resource for Invasive Species Research.</title>
        <authorList>
            <person name="McCartney M.A."/>
            <person name="Auch B."/>
            <person name="Kono T."/>
            <person name="Mallez S."/>
            <person name="Zhang Y."/>
            <person name="Obille A."/>
            <person name="Becker A."/>
            <person name="Abrahante J.E."/>
            <person name="Garbe J."/>
            <person name="Badalamenti J.P."/>
            <person name="Herman A."/>
            <person name="Mangelson H."/>
            <person name="Liachko I."/>
            <person name="Sullivan S."/>
            <person name="Sone E.D."/>
            <person name="Koren S."/>
            <person name="Silverstein K.A.T."/>
            <person name="Beckman K.B."/>
            <person name="Gohl D.M."/>
        </authorList>
    </citation>
    <scope>NUCLEOTIDE SEQUENCE</scope>
    <source>
        <strain evidence="2">Duluth1</strain>
        <tissue evidence="2">Whole animal</tissue>
    </source>
</reference>
<organism evidence="2 3">
    <name type="scientific">Dreissena polymorpha</name>
    <name type="common">Zebra mussel</name>
    <name type="synonym">Mytilus polymorpha</name>
    <dbReference type="NCBI Taxonomy" id="45954"/>
    <lineage>
        <taxon>Eukaryota</taxon>
        <taxon>Metazoa</taxon>
        <taxon>Spiralia</taxon>
        <taxon>Lophotrochozoa</taxon>
        <taxon>Mollusca</taxon>
        <taxon>Bivalvia</taxon>
        <taxon>Autobranchia</taxon>
        <taxon>Heteroconchia</taxon>
        <taxon>Euheterodonta</taxon>
        <taxon>Imparidentia</taxon>
        <taxon>Neoheterodontei</taxon>
        <taxon>Myida</taxon>
        <taxon>Dreissenoidea</taxon>
        <taxon>Dreissenidae</taxon>
        <taxon>Dreissena</taxon>
    </lineage>
</organism>
<keyword evidence="1" id="KW-1133">Transmembrane helix</keyword>
<dbReference type="OrthoDB" id="10427816at2759"/>
<sequence>MCCLVLLARRTFITYYAIGLIAKRISIRYTRVQSPGAYLRIKMMQRMYKLALILALLSIVSTYRLVPRNNGIEVPCSRCDIDKLHPFTIKTLAPVCGPCGDLYGTGMEYCCMCHKVFFDKCINAAGK</sequence>
<comment type="caution">
    <text evidence="2">The sequence shown here is derived from an EMBL/GenBank/DDBJ whole genome shotgun (WGS) entry which is preliminary data.</text>
</comment>
<dbReference type="EMBL" id="JAIWYP010000001">
    <property type="protein sequence ID" value="KAH3886497.1"/>
    <property type="molecule type" value="Genomic_DNA"/>
</dbReference>
<reference evidence="2" key="2">
    <citation type="submission" date="2020-11" db="EMBL/GenBank/DDBJ databases">
        <authorList>
            <person name="McCartney M.A."/>
            <person name="Auch B."/>
            <person name="Kono T."/>
            <person name="Mallez S."/>
            <person name="Becker A."/>
            <person name="Gohl D.M."/>
            <person name="Silverstein K.A.T."/>
            <person name="Koren S."/>
            <person name="Bechman K.B."/>
            <person name="Herman A."/>
            <person name="Abrahante J.E."/>
            <person name="Garbe J."/>
        </authorList>
    </citation>
    <scope>NUCLEOTIDE SEQUENCE</scope>
    <source>
        <strain evidence="2">Duluth1</strain>
        <tissue evidence="2">Whole animal</tissue>
    </source>
</reference>
<evidence type="ECO:0000313" key="3">
    <source>
        <dbReference type="Proteomes" id="UP000828390"/>
    </source>
</evidence>
<proteinExistence type="predicted"/>
<gene>
    <name evidence="2" type="ORF">DPMN_010507</name>
</gene>
<dbReference type="Proteomes" id="UP000828390">
    <property type="component" value="Unassembled WGS sequence"/>
</dbReference>
<keyword evidence="1" id="KW-0812">Transmembrane</keyword>
<dbReference type="AlphaFoldDB" id="A0A9D4N4C1"/>
<evidence type="ECO:0000256" key="1">
    <source>
        <dbReference type="SAM" id="Phobius"/>
    </source>
</evidence>
<keyword evidence="3" id="KW-1185">Reference proteome</keyword>
<feature type="transmembrane region" description="Helical" evidence="1">
    <location>
        <begin position="47"/>
        <end position="66"/>
    </location>
</feature>